<protein>
    <submittedName>
        <fullName evidence="1">Uncharacterized protein</fullName>
    </submittedName>
</protein>
<name>A0ACC0ZU19_9ROSI</name>
<dbReference type="EMBL" id="CM047910">
    <property type="protein sequence ID" value="KAJ0076227.1"/>
    <property type="molecule type" value="Genomic_DNA"/>
</dbReference>
<gene>
    <name evidence="1" type="ORF">Patl1_33969</name>
</gene>
<sequence length="419" mass="46782">MASIHVESASELLEAQAHVWNYSLNYINCMSMKCAIQLGIPEIIHKHSQPMTLSQIVSALDVNPNKAHGIHRLMRVLVHTGFFSQPKVSKIDHQEDKYFLTPSSRLLLKDAPFIVAPFVFLMLDPFLINPFQSLSAWFKNDDSTLFETTNGKKIWDCVANEPKFKKTFYDAMASDSQLVARALIVDYKELFKGLKSLVDVGGGTGTMAETIAKAFPEIHCTVFDLPHVVDNLQGTKNLAFHGGDMFKAIPSADAVLLKWILHDWGDEENLKILKRCREAIPSKEMGGKVIIIELAMGMEDQSEGSMETQLCLDMMMMCTCNTGKERSVEGWKKLFLEAGFTHYKISPILGLRAEEEGEGKRDRDMAGEKSKILIIGATGYLGKYMVNASGSMGHSTFAFVPPVKPNAPPSKLQLQYHFQ</sequence>
<organism evidence="1 2">
    <name type="scientific">Pistacia atlantica</name>
    <dbReference type="NCBI Taxonomy" id="434234"/>
    <lineage>
        <taxon>Eukaryota</taxon>
        <taxon>Viridiplantae</taxon>
        <taxon>Streptophyta</taxon>
        <taxon>Embryophyta</taxon>
        <taxon>Tracheophyta</taxon>
        <taxon>Spermatophyta</taxon>
        <taxon>Magnoliopsida</taxon>
        <taxon>eudicotyledons</taxon>
        <taxon>Gunneridae</taxon>
        <taxon>Pentapetalae</taxon>
        <taxon>rosids</taxon>
        <taxon>malvids</taxon>
        <taxon>Sapindales</taxon>
        <taxon>Anacardiaceae</taxon>
        <taxon>Pistacia</taxon>
    </lineage>
</organism>
<dbReference type="Proteomes" id="UP001164250">
    <property type="component" value="Chromosome 15"/>
</dbReference>
<evidence type="ECO:0000313" key="2">
    <source>
        <dbReference type="Proteomes" id="UP001164250"/>
    </source>
</evidence>
<evidence type="ECO:0000313" key="1">
    <source>
        <dbReference type="EMBL" id="KAJ0076227.1"/>
    </source>
</evidence>
<accession>A0ACC0ZU19</accession>
<reference evidence="2" key="1">
    <citation type="journal article" date="2023" name="G3 (Bethesda)">
        <title>Genome assembly and association tests identify interacting loci associated with vigor, precocity, and sex in interspecific pistachio rootstocks.</title>
        <authorList>
            <person name="Palmer W."/>
            <person name="Jacygrad E."/>
            <person name="Sagayaradj S."/>
            <person name="Cavanaugh K."/>
            <person name="Han R."/>
            <person name="Bertier L."/>
            <person name="Beede B."/>
            <person name="Kafkas S."/>
            <person name="Golino D."/>
            <person name="Preece J."/>
            <person name="Michelmore R."/>
        </authorList>
    </citation>
    <scope>NUCLEOTIDE SEQUENCE [LARGE SCALE GENOMIC DNA]</scope>
</reference>
<comment type="caution">
    <text evidence="1">The sequence shown here is derived from an EMBL/GenBank/DDBJ whole genome shotgun (WGS) entry which is preliminary data.</text>
</comment>
<keyword evidence="2" id="KW-1185">Reference proteome</keyword>
<proteinExistence type="predicted"/>